<name>A0A3Q7HG41_SOLLC</name>
<dbReference type="EnsemblPlants" id="Solyc07g056525.1.1">
    <property type="protein sequence ID" value="Solyc07g056525.1.1"/>
    <property type="gene ID" value="Solyc07g056525.1"/>
</dbReference>
<reference evidence="1" key="1">
    <citation type="journal article" date="2012" name="Nature">
        <title>The tomato genome sequence provides insights into fleshy fruit evolution.</title>
        <authorList>
            <consortium name="Tomato Genome Consortium"/>
        </authorList>
    </citation>
    <scope>NUCLEOTIDE SEQUENCE [LARGE SCALE GENOMIC DNA]</scope>
    <source>
        <strain evidence="1">cv. Heinz 1706</strain>
    </source>
</reference>
<dbReference type="Gramene" id="Solyc07g056525.1.1">
    <property type="protein sequence ID" value="Solyc07g056525.1.1"/>
    <property type="gene ID" value="Solyc07g056525.1"/>
</dbReference>
<dbReference type="AlphaFoldDB" id="A0A3Q7HG41"/>
<accession>A0A3Q7HG41</accession>
<keyword evidence="2" id="KW-1185">Reference proteome</keyword>
<protein>
    <submittedName>
        <fullName evidence="1">Uncharacterized protein</fullName>
    </submittedName>
</protein>
<dbReference type="InParanoid" id="A0A3Q7HG41"/>
<dbReference type="Proteomes" id="UP000004994">
    <property type="component" value="Chromosome 7"/>
</dbReference>
<proteinExistence type="predicted"/>
<organism evidence="1">
    <name type="scientific">Solanum lycopersicum</name>
    <name type="common">Tomato</name>
    <name type="synonym">Lycopersicon esculentum</name>
    <dbReference type="NCBI Taxonomy" id="4081"/>
    <lineage>
        <taxon>Eukaryota</taxon>
        <taxon>Viridiplantae</taxon>
        <taxon>Streptophyta</taxon>
        <taxon>Embryophyta</taxon>
        <taxon>Tracheophyta</taxon>
        <taxon>Spermatophyta</taxon>
        <taxon>Magnoliopsida</taxon>
        <taxon>eudicotyledons</taxon>
        <taxon>Gunneridae</taxon>
        <taxon>Pentapetalae</taxon>
        <taxon>asterids</taxon>
        <taxon>lamiids</taxon>
        <taxon>Solanales</taxon>
        <taxon>Solanaceae</taxon>
        <taxon>Solanoideae</taxon>
        <taxon>Solaneae</taxon>
        <taxon>Solanum</taxon>
        <taxon>Solanum subgen. Lycopersicon</taxon>
    </lineage>
</organism>
<reference evidence="1" key="2">
    <citation type="submission" date="2019-01" db="UniProtKB">
        <authorList>
            <consortium name="EnsemblPlants"/>
        </authorList>
    </citation>
    <scope>IDENTIFICATION</scope>
    <source>
        <strain evidence="1">cv. Heinz 1706</strain>
    </source>
</reference>
<evidence type="ECO:0000313" key="1">
    <source>
        <dbReference type="EnsemblPlants" id="Solyc07g056525.1.1"/>
    </source>
</evidence>
<evidence type="ECO:0000313" key="2">
    <source>
        <dbReference type="Proteomes" id="UP000004994"/>
    </source>
</evidence>
<sequence>MCKHHHTIYVIVASVSHGLSADGTLTSSVVMRAYCHQSSEDMFRWGNNLDGLYLVKANYQLMSSNKALIDQWPWKLSGLDMQHYWVDHEALLGRFAGEALFG</sequence>